<evidence type="ECO:0000259" key="1">
    <source>
        <dbReference type="PROSITE" id="PS50042"/>
    </source>
</evidence>
<evidence type="ECO:0000313" key="2">
    <source>
        <dbReference type="EMBL" id="PVD30765.1"/>
    </source>
</evidence>
<dbReference type="InterPro" id="IPR000595">
    <property type="entry name" value="cNMP-bd_dom"/>
</dbReference>
<reference evidence="2 3" key="1">
    <citation type="submission" date="2018-04" db="EMBL/GenBank/DDBJ databases">
        <title>The genome of golden apple snail Pomacea canaliculata provides insight into stress tolerance and invasive adaptation.</title>
        <authorList>
            <person name="Liu C."/>
            <person name="Liu B."/>
            <person name="Ren Y."/>
            <person name="Zhang Y."/>
            <person name="Wang H."/>
            <person name="Li S."/>
            <person name="Jiang F."/>
            <person name="Yin L."/>
            <person name="Zhang G."/>
            <person name="Qian W."/>
            <person name="Fan W."/>
        </authorList>
    </citation>
    <scope>NUCLEOTIDE SEQUENCE [LARGE SCALE GENOMIC DNA]</scope>
    <source>
        <strain evidence="2">SZHN2017</strain>
        <tissue evidence="2">Muscle</tissue>
    </source>
</reference>
<dbReference type="InterPro" id="IPR018490">
    <property type="entry name" value="cNMP-bd_dom_sf"/>
</dbReference>
<dbReference type="AlphaFoldDB" id="A0A2T7PBG8"/>
<organism evidence="2 3">
    <name type="scientific">Pomacea canaliculata</name>
    <name type="common">Golden apple snail</name>
    <dbReference type="NCBI Taxonomy" id="400727"/>
    <lineage>
        <taxon>Eukaryota</taxon>
        <taxon>Metazoa</taxon>
        <taxon>Spiralia</taxon>
        <taxon>Lophotrochozoa</taxon>
        <taxon>Mollusca</taxon>
        <taxon>Gastropoda</taxon>
        <taxon>Caenogastropoda</taxon>
        <taxon>Architaenioglossa</taxon>
        <taxon>Ampullarioidea</taxon>
        <taxon>Ampullariidae</taxon>
        <taxon>Pomacea</taxon>
    </lineage>
</organism>
<dbReference type="PROSITE" id="PS00889">
    <property type="entry name" value="CNMP_BINDING_2"/>
    <property type="match status" value="1"/>
</dbReference>
<protein>
    <recommendedName>
        <fullName evidence="1">Cyclic nucleotide-binding domain-containing protein</fullName>
    </recommendedName>
</protein>
<sequence>MSVYLPKLDSYAFNEPELFVEEGSRKVRKKPKVAPVQTELTESKVSQLPDIRINNGVLSRGSHEVEEEFLAVSLDERALQENQQRALRVTFEIRPPTGDQPEPRAENVEEEEMLLDVSSSKNRRPSRSFLKTSGWGAVKELVVSGQNKGQKGVRRRSRRSGSIHLLLQQLQTSPARRASIGGPEVNVRFSDSEEIKKRFQRAIKAVMTIRKLATLMIKKSEEPSAMLKSFNDIIELADNFNENLKNQGLSFDPSYFKAHKEISVSSEVKNILSMPPSFRSQEQIQTAMYGLQSLPSFAEYPLHMQEKLAKVAWYEVVPPKRTIIRQGHYAENFYFILSGQAVVTILIRDPKTGESHVRTANFMRKGTSFGELALLHRSRRTATVTSHDTVQLLSIGRDDFFDIFMARHGADDVPEHIRFVSQLDFLKGWPIDRLLERPEFCLLHFFKRNMVIVKDSKQSEWIYIVKSGSCQVLKQLQAVTARLDTRRYIVPEDDIFNLPHTGTAARGRHMTVLAPRASVGPPQRSRAKKVKRQQGLSLSAPPGHPSVFVQVELLKPRDAFGLQPIQFPDDLDAPQTSVSLVSLGAECIMLSKDFFWKHATDFVKKNLQEIVRPYPDESTFQESLQRKADWDLYKRTLIEDITSIRVV</sequence>
<feature type="domain" description="Cyclic nucleotide-binding" evidence="1">
    <location>
        <begin position="296"/>
        <end position="405"/>
    </location>
</feature>
<proteinExistence type="predicted"/>
<evidence type="ECO:0000313" key="3">
    <source>
        <dbReference type="Proteomes" id="UP000245119"/>
    </source>
</evidence>
<keyword evidence="3" id="KW-1185">Reference proteome</keyword>
<comment type="caution">
    <text evidence="2">The sequence shown here is derived from an EMBL/GenBank/DDBJ whole genome shotgun (WGS) entry which is preliminary data.</text>
</comment>
<dbReference type="CDD" id="cd00038">
    <property type="entry name" value="CAP_ED"/>
    <property type="match status" value="1"/>
</dbReference>
<dbReference type="SUPFAM" id="SSF51206">
    <property type="entry name" value="cAMP-binding domain-like"/>
    <property type="match status" value="2"/>
</dbReference>
<dbReference type="EMBL" id="PZQS01000005">
    <property type="protein sequence ID" value="PVD30765.1"/>
    <property type="molecule type" value="Genomic_DNA"/>
</dbReference>
<dbReference type="PANTHER" id="PTHR23011">
    <property type="entry name" value="CYCLIC NUCLEOTIDE-BINDING DOMAIN CONTAINING PROTEIN"/>
    <property type="match status" value="1"/>
</dbReference>
<dbReference type="SMART" id="SM00100">
    <property type="entry name" value="cNMP"/>
    <property type="match status" value="1"/>
</dbReference>
<dbReference type="PROSITE" id="PS50042">
    <property type="entry name" value="CNMP_BINDING_3"/>
    <property type="match status" value="1"/>
</dbReference>
<dbReference type="InterPro" id="IPR018488">
    <property type="entry name" value="cNMP-bd_CS"/>
</dbReference>
<dbReference type="Pfam" id="PF00027">
    <property type="entry name" value="cNMP_binding"/>
    <property type="match status" value="1"/>
</dbReference>
<dbReference type="PANTHER" id="PTHR23011:SF28">
    <property type="entry name" value="CYCLIC NUCLEOTIDE-BINDING DOMAIN CONTAINING PROTEIN"/>
    <property type="match status" value="1"/>
</dbReference>
<dbReference type="Proteomes" id="UP000245119">
    <property type="component" value="Linkage Group LG5"/>
</dbReference>
<dbReference type="InterPro" id="IPR014710">
    <property type="entry name" value="RmlC-like_jellyroll"/>
</dbReference>
<accession>A0A2T7PBG8</accession>
<dbReference type="STRING" id="400727.A0A2T7PBG8"/>
<dbReference type="OrthoDB" id="166212at2759"/>
<dbReference type="Gene3D" id="2.60.120.10">
    <property type="entry name" value="Jelly Rolls"/>
    <property type="match status" value="2"/>
</dbReference>
<name>A0A2T7PBG8_POMCA</name>
<gene>
    <name evidence="2" type="ORF">C0Q70_10040</name>
</gene>